<name>A0ABU2C9U6_9BURK</name>
<keyword evidence="2" id="KW-0456">Lyase</keyword>
<dbReference type="RefSeq" id="WP_116606296.1">
    <property type="nucleotide sequence ID" value="NZ_JAVDXT010000002.1"/>
</dbReference>
<dbReference type="InterPro" id="IPR052164">
    <property type="entry name" value="Anthracycline_SecMetBiosynth"/>
</dbReference>
<accession>A0ABU2C9U6</accession>
<dbReference type="PANTHER" id="PTHR33993:SF2">
    <property type="entry name" value="VOC DOMAIN-CONTAINING PROTEIN"/>
    <property type="match status" value="1"/>
</dbReference>
<evidence type="ECO:0000259" key="1">
    <source>
        <dbReference type="PROSITE" id="PS51819"/>
    </source>
</evidence>
<protein>
    <submittedName>
        <fullName evidence="2">Enzyme related to lactoylglutathione lyase</fullName>
    </submittedName>
</protein>
<gene>
    <name evidence="2" type="ORF">J2X19_002681</name>
</gene>
<reference evidence="2 3" key="1">
    <citation type="submission" date="2023-07" db="EMBL/GenBank/DDBJ databases">
        <title>Sorghum-associated microbial communities from plants grown in Nebraska, USA.</title>
        <authorList>
            <person name="Schachtman D."/>
        </authorList>
    </citation>
    <scope>NUCLEOTIDE SEQUENCE [LARGE SCALE GENOMIC DNA]</scope>
    <source>
        <strain evidence="2 3">BE313</strain>
    </source>
</reference>
<dbReference type="InterPro" id="IPR004360">
    <property type="entry name" value="Glyas_Fos-R_dOase_dom"/>
</dbReference>
<dbReference type="InterPro" id="IPR029068">
    <property type="entry name" value="Glyas_Bleomycin-R_OHBP_Dase"/>
</dbReference>
<sequence>MSTNATPNAISWFEIPVTNMDRAQRFYETVLGKSLHREIFPMGGQDYTLAIFTAPDEGVKGCLQSGADTTQPSSEGTLVYLDCSPSIDAALARLQSLDATLLKPKTALPPGMGFIAHLRDPDGNRVGLHSMA</sequence>
<keyword evidence="3" id="KW-1185">Reference proteome</keyword>
<evidence type="ECO:0000313" key="3">
    <source>
        <dbReference type="Proteomes" id="UP001180487"/>
    </source>
</evidence>
<dbReference type="Gene3D" id="3.10.180.10">
    <property type="entry name" value="2,3-Dihydroxybiphenyl 1,2-Dioxygenase, domain 1"/>
    <property type="match status" value="1"/>
</dbReference>
<dbReference type="EMBL" id="JAVDXT010000002">
    <property type="protein sequence ID" value="MDR7378002.1"/>
    <property type="molecule type" value="Genomic_DNA"/>
</dbReference>
<dbReference type="Proteomes" id="UP001180487">
    <property type="component" value="Unassembled WGS sequence"/>
</dbReference>
<feature type="domain" description="VOC" evidence="1">
    <location>
        <begin position="9"/>
        <end position="131"/>
    </location>
</feature>
<dbReference type="InterPro" id="IPR037523">
    <property type="entry name" value="VOC_core"/>
</dbReference>
<evidence type="ECO:0000313" key="2">
    <source>
        <dbReference type="EMBL" id="MDR7378002.1"/>
    </source>
</evidence>
<comment type="caution">
    <text evidence="2">The sequence shown here is derived from an EMBL/GenBank/DDBJ whole genome shotgun (WGS) entry which is preliminary data.</text>
</comment>
<dbReference type="PROSITE" id="PS51819">
    <property type="entry name" value="VOC"/>
    <property type="match status" value="1"/>
</dbReference>
<dbReference type="SUPFAM" id="SSF54593">
    <property type="entry name" value="Glyoxalase/Bleomycin resistance protein/Dihydroxybiphenyl dioxygenase"/>
    <property type="match status" value="1"/>
</dbReference>
<dbReference type="Pfam" id="PF00903">
    <property type="entry name" value="Glyoxalase"/>
    <property type="match status" value="1"/>
</dbReference>
<dbReference type="CDD" id="cd07247">
    <property type="entry name" value="SgaA_N_like"/>
    <property type="match status" value="1"/>
</dbReference>
<proteinExistence type="predicted"/>
<organism evidence="2 3">
    <name type="scientific">Rhodoferax ferrireducens</name>
    <dbReference type="NCBI Taxonomy" id="192843"/>
    <lineage>
        <taxon>Bacteria</taxon>
        <taxon>Pseudomonadati</taxon>
        <taxon>Pseudomonadota</taxon>
        <taxon>Betaproteobacteria</taxon>
        <taxon>Burkholderiales</taxon>
        <taxon>Comamonadaceae</taxon>
        <taxon>Rhodoferax</taxon>
    </lineage>
</organism>
<dbReference type="GO" id="GO:0016829">
    <property type="term" value="F:lyase activity"/>
    <property type="evidence" value="ECO:0007669"/>
    <property type="project" value="UniProtKB-KW"/>
</dbReference>
<dbReference type="PANTHER" id="PTHR33993">
    <property type="entry name" value="GLYOXALASE-RELATED"/>
    <property type="match status" value="1"/>
</dbReference>